<dbReference type="Gene3D" id="1.10.1220.10">
    <property type="entry name" value="Met repressor-like"/>
    <property type="match status" value="1"/>
</dbReference>
<evidence type="ECO:0000313" key="4">
    <source>
        <dbReference type="EMBL" id="EBY7383852.1"/>
    </source>
</evidence>
<protein>
    <submittedName>
        <fullName evidence="6">Arc family DNA-binding protein</fullName>
    </submittedName>
    <submittedName>
        <fullName evidence="7">Rha family transcriptional regulator</fullName>
    </submittedName>
</protein>
<dbReference type="InterPro" id="IPR013321">
    <property type="entry name" value="Arc_rbn_hlx_hlx"/>
</dbReference>
<evidence type="ECO:0000259" key="1">
    <source>
        <dbReference type="Pfam" id="PF03869"/>
    </source>
</evidence>
<dbReference type="EMBL" id="AAHIGD010000007">
    <property type="protein sequence ID" value="EBW4104952.1"/>
    <property type="molecule type" value="Genomic_DNA"/>
</dbReference>
<organism evidence="6">
    <name type="scientific">Salmonella enterica subsp. enterica serovar Braenderup</name>
    <dbReference type="NCBI Taxonomy" id="149391"/>
    <lineage>
        <taxon>Bacteria</taxon>
        <taxon>Pseudomonadati</taxon>
        <taxon>Pseudomonadota</taxon>
        <taxon>Gammaproteobacteria</taxon>
        <taxon>Enterobacterales</taxon>
        <taxon>Enterobacteriaceae</taxon>
        <taxon>Salmonella</taxon>
    </lineage>
</organism>
<accession>A0A5H5RZ95</accession>
<name>A0A5H5RZ95_SALET</name>
<reference evidence="6" key="1">
    <citation type="submission" date="2019-10" db="EMBL/GenBank/DDBJ databases">
        <authorList>
            <person name="Ashton P.M."/>
            <person name="Dallman T."/>
            <person name="Nair S."/>
            <person name="De Pinna E."/>
            <person name="Peters T."/>
            <person name="Grant K."/>
        </authorList>
    </citation>
    <scope>NUCLEOTIDE SEQUENCE</scope>
    <source>
        <strain evidence="3">271067</strain>
        <strain evidence="2">300664</strain>
        <strain evidence="7">358409</strain>
        <strain evidence="4">394884</strain>
        <strain evidence="5">555488</strain>
        <strain evidence="6">810119</strain>
    </source>
</reference>
<evidence type="ECO:0000313" key="3">
    <source>
        <dbReference type="EMBL" id="EBW6730814.1"/>
    </source>
</evidence>
<proteinExistence type="predicted"/>
<dbReference type="SUPFAM" id="SSF47598">
    <property type="entry name" value="Ribbon-helix-helix"/>
    <property type="match status" value="1"/>
</dbReference>
<keyword evidence="6" id="KW-0238">DNA-binding</keyword>
<dbReference type="EMBL" id="AAMIHV010000016">
    <property type="protein sequence ID" value="EDH6430072.1"/>
    <property type="molecule type" value="Genomic_DNA"/>
</dbReference>
<dbReference type="InterPro" id="IPR010985">
    <property type="entry name" value="Ribbon_hlx_hlx"/>
</dbReference>
<gene>
    <name evidence="7" type="ORF">CB395_14720</name>
    <name evidence="4" type="ORF">D6J51_04745</name>
    <name evidence="3" type="ORF">DP829_02930</name>
    <name evidence="2" type="ORF">DPJ44_12620</name>
    <name evidence="5" type="ORF">EUX26_05370</name>
    <name evidence="6" type="ORF">F9G64_01285</name>
</gene>
<evidence type="ECO:0000313" key="5">
    <source>
        <dbReference type="EMBL" id="ECB0522601.1"/>
    </source>
</evidence>
<evidence type="ECO:0000313" key="2">
    <source>
        <dbReference type="EMBL" id="EBW4104952.1"/>
    </source>
</evidence>
<dbReference type="EMBL" id="AAHOXC010000002">
    <property type="protein sequence ID" value="EBY7383852.1"/>
    <property type="molecule type" value="Genomic_DNA"/>
</dbReference>
<evidence type="ECO:0000313" key="6">
    <source>
        <dbReference type="EMBL" id="EDA0173477.1"/>
    </source>
</evidence>
<feature type="domain" description="Arc-like DNA binding" evidence="1">
    <location>
        <begin position="2"/>
        <end position="44"/>
    </location>
</feature>
<dbReference type="InterPro" id="IPR005569">
    <property type="entry name" value="Arc_DNA-bd_dom"/>
</dbReference>
<dbReference type="EMBL" id="AALIQJ010000001">
    <property type="protein sequence ID" value="EDA0173477.1"/>
    <property type="molecule type" value="Genomic_DNA"/>
</dbReference>
<evidence type="ECO:0000313" key="7">
    <source>
        <dbReference type="EMBL" id="EDH6430072.1"/>
    </source>
</evidence>
<dbReference type="AlphaFoldDB" id="A0A5H5RZ95"/>
<dbReference type="RefSeq" id="WP_052938576.1">
    <property type="nucleotide sequence ID" value="NZ_JBKBCG010000009.1"/>
</dbReference>
<dbReference type="GO" id="GO:0006355">
    <property type="term" value="P:regulation of DNA-templated transcription"/>
    <property type="evidence" value="ECO:0007669"/>
    <property type="project" value="InterPro"/>
</dbReference>
<dbReference type="GO" id="GO:0043565">
    <property type="term" value="F:sequence-specific DNA binding"/>
    <property type="evidence" value="ECO:0007669"/>
    <property type="project" value="UniProtKB-ARBA"/>
</dbReference>
<dbReference type="Pfam" id="PF03869">
    <property type="entry name" value="Arc"/>
    <property type="match status" value="1"/>
</dbReference>
<sequence>MSREDPQLRIRLPIELKEKIESAAKSNSRSMNAEIVQRLDSSFYESMQLEELIPADQALQVVKAAKDELSKVIFERTFSEINKKIRLGHTLFSIDLTDLELDGLSDNDYPAVFTPTFSKLSSLGYVVPETMRDCDGFMVEIPTTNENKKPT</sequence>
<dbReference type="EMBL" id="AAHIXO010000001">
    <property type="protein sequence ID" value="EBW6730814.1"/>
    <property type="molecule type" value="Genomic_DNA"/>
</dbReference>
<comment type="caution">
    <text evidence="6">The sequence shown here is derived from an EMBL/GenBank/DDBJ whole genome shotgun (WGS) entry which is preliminary data.</text>
</comment>
<dbReference type="EMBL" id="AAHWIJ010000002">
    <property type="protein sequence ID" value="ECB0522601.1"/>
    <property type="molecule type" value="Genomic_DNA"/>
</dbReference>